<feature type="compositionally biased region" description="Low complexity" evidence="1">
    <location>
        <begin position="227"/>
        <end position="236"/>
    </location>
</feature>
<proteinExistence type="predicted"/>
<evidence type="ECO:0000256" key="1">
    <source>
        <dbReference type="SAM" id="MobiDB-lite"/>
    </source>
</evidence>
<feature type="region of interest" description="Disordered" evidence="1">
    <location>
        <begin position="28"/>
        <end position="51"/>
    </location>
</feature>
<dbReference type="EMBL" id="GEGO01006121">
    <property type="protein sequence ID" value="JAR89283.1"/>
    <property type="molecule type" value="Transcribed_RNA"/>
</dbReference>
<name>A0A147BEV4_IXORI</name>
<feature type="compositionally biased region" description="Low complexity" evidence="1">
    <location>
        <begin position="243"/>
        <end position="256"/>
    </location>
</feature>
<sequence>MQLAMRGRRAPIALVVLPLRWKADGAASPEPSGCVQATSPPAWSGPPGDRVQPGWDASPSGVRATTLAHEDDVTAAAGAATCRWGRQPCCCCCCCWHWRQPRPLHAPQPSSSESELMVMTLTAGLGVSLITMVPCSLPLAGRAPCCLEASHLGLSFTRFLTGDRCCWLVLGAATGGCHCCTTGSSSRYELRLVLECLRVGCCCVCCCCCCGGCLATTWAHGCARGITRSGSSAARSSTRERPQGSSASRPAARAGPCQGTSIWRPPAQADGPGWVSSTWRPFCSNTETGTYCCSCRGGWAAATTTCLAGEPRAEGGHSSRPCCCWGCGACGCARA</sequence>
<dbReference type="AlphaFoldDB" id="A0A147BEV4"/>
<reference evidence="2" key="1">
    <citation type="journal article" date="2018" name="PLoS Negl. Trop. Dis.">
        <title>Sialome diversity of ticks revealed by RNAseq of single tick salivary glands.</title>
        <authorList>
            <person name="Perner J."/>
            <person name="Kropackova S."/>
            <person name="Kopacek P."/>
            <person name="Ribeiro J.M."/>
        </authorList>
    </citation>
    <scope>NUCLEOTIDE SEQUENCE</scope>
    <source>
        <strain evidence="2">Siblings of single egg batch collected in Ceske Budejovice</strain>
        <tissue evidence="2">Salivary glands</tissue>
    </source>
</reference>
<organism evidence="2">
    <name type="scientific">Ixodes ricinus</name>
    <name type="common">Common tick</name>
    <name type="synonym">Acarus ricinus</name>
    <dbReference type="NCBI Taxonomy" id="34613"/>
    <lineage>
        <taxon>Eukaryota</taxon>
        <taxon>Metazoa</taxon>
        <taxon>Ecdysozoa</taxon>
        <taxon>Arthropoda</taxon>
        <taxon>Chelicerata</taxon>
        <taxon>Arachnida</taxon>
        <taxon>Acari</taxon>
        <taxon>Parasitiformes</taxon>
        <taxon>Ixodida</taxon>
        <taxon>Ixodoidea</taxon>
        <taxon>Ixodidae</taxon>
        <taxon>Ixodinae</taxon>
        <taxon>Ixodes</taxon>
    </lineage>
</organism>
<accession>A0A147BEV4</accession>
<evidence type="ECO:0000313" key="2">
    <source>
        <dbReference type="EMBL" id="JAR89283.1"/>
    </source>
</evidence>
<feature type="region of interest" description="Disordered" evidence="1">
    <location>
        <begin position="227"/>
        <end position="257"/>
    </location>
</feature>
<protein>
    <submittedName>
        <fullName evidence="2">Putative secreted protein</fullName>
    </submittedName>
</protein>